<dbReference type="SUPFAM" id="SSF52317">
    <property type="entry name" value="Class I glutamine amidotransferase-like"/>
    <property type="match status" value="1"/>
</dbReference>
<evidence type="ECO:0000313" key="3">
    <source>
        <dbReference type="Proteomes" id="UP000183997"/>
    </source>
</evidence>
<keyword evidence="1" id="KW-0472">Membrane</keyword>
<gene>
    <name evidence="2" type="ORF">SAMN02745123_02351</name>
</gene>
<evidence type="ECO:0000313" key="2">
    <source>
        <dbReference type="EMBL" id="SHK57543.1"/>
    </source>
</evidence>
<dbReference type="InterPro" id="IPR029062">
    <property type="entry name" value="Class_I_gatase-like"/>
</dbReference>
<feature type="transmembrane region" description="Helical" evidence="1">
    <location>
        <begin position="365"/>
        <end position="383"/>
    </location>
</feature>
<keyword evidence="1" id="KW-0812">Transmembrane</keyword>
<dbReference type="AlphaFoldDB" id="A0A1M6TKW1"/>
<dbReference type="EMBL" id="FRAR01000017">
    <property type="protein sequence ID" value="SHK57543.1"/>
    <property type="molecule type" value="Genomic_DNA"/>
</dbReference>
<dbReference type="STRING" id="1121421.SAMN02745123_02351"/>
<dbReference type="RefSeq" id="WP_072914537.1">
    <property type="nucleotide sequence ID" value="NZ_FRAR01000017.1"/>
</dbReference>
<keyword evidence="1" id="KW-1133">Transmembrane helix</keyword>
<protein>
    <submittedName>
        <fullName evidence="2">Uncharacterized protein</fullName>
    </submittedName>
</protein>
<reference evidence="3" key="1">
    <citation type="submission" date="2016-11" db="EMBL/GenBank/DDBJ databases">
        <authorList>
            <person name="Varghese N."/>
            <person name="Submissions S."/>
        </authorList>
    </citation>
    <scope>NUCLEOTIDE SEQUENCE [LARGE SCALE GENOMIC DNA]</scope>
    <source>
        <strain evidence="3">DSM 10349</strain>
    </source>
</reference>
<proteinExistence type="predicted"/>
<sequence>MSKIKQGLGSPLLVLLLTILGLMSLLQPTVSLAGEAGTVRLAVQPGLSGIYKLGLPTGLQVSIANQGEAFTGLLVVEPGRDLLEKGSSQQATRYQRVVQVPAGGLTKTMLMVPSEMINDGASVVLLAGDKPVAASPVQGTVVNGGFIALSLGEKPLKGGIAAWFDQSFGGQTTIKYLSPKSLPGDPLELILADIIIVDDTSVAELTTQQLATLKDWTSLGGMLIISGGAGASSGGPLADLSPVLAEVQQAVAADLGGLQVVKGTMNVTTGPLQEGEARIKVNGVVVVASREYGKGQVIYSGISLENLTSESAAVWPLVFGNKTGQAGINVKMQMAQEKRQMRNDSLAQAATYLPQIKTPPIPKVAVAWVFYVLVLGPGFYLLLKRCDKRDWMWWLIPACALLTTGGVYLMSPAQRINAPISQTLAVVEILDDKRAEVNATAAFVSPYGGNLDIEGPRDAIVWPANSYYSPNKGIVIEYNDVASPKISFSNVEYWSMRHARATAIKKDMGQISGSLLLENGTLQGKIENHTKMNLRDCRILLGGRSLSLGNLPAGGSLAIDQSLAKWPGSLGPNEFRDLLVPPLKPGEQDTFVRERQMVDTAMGSRMQEGSNQPLFFGWSDDSLDMFKILSDKANVSEHHLMLLTQNLQLTIPLGKTVELPSGMYLPKVTDSRGAFNQTPLGITLYEGKVTLEYDLLGRLNKQNFRVDGLTFPAQTNKYLALRVYDWQENKWADIPSDGLQIGAEELTRYGSAAGEFRFQVEKTAGTGNPDKVDLPVVTVRGVAVQ</sequence>
<dbReference type="Proteomes" id="UP000183997">
    <property type="component" value="Unassembled WGS sequence"/>
</dbReference>
<name>A0A1M6TKW1_9FIRM</name>
<accession>A0A1M6TKW1</accession>
<organism evidence="2 3">
    <name type="scientific">Desulforamulus aeronauticus DSM 10349</name>
    <dbReference type="NCBI Taxonomy" id="1121421"/>
    <lineage>
        <taxon>Bacteria</taxon>
        <taxon>Bacillati</taxon>
        <taxon>Bacillota</taxon>
        <taxon>Clostridia</taxon>
        <taxon>Eubacteriales</taxon>
        <taxon>Peptococcaceae</taxon>
        <taxon>Desulforamulus</taxon>
    </lineage>
</organism>
<dbReference type="Gene3D" id="3.40.50.880">
    <property type="match status" value="1"/>
</dbReference>
<evidence type="ECO:0000256" key="1">
    <source>
        <dbReference type="SAM" id="Phobius"/>
    </source>
</evidence>
<keyword evidence="3" id="KW-1185">Reference proteome</keyword>
<feature type="transmembrane region" description="Helical" evidence="1">
    <location>
        <begin position="392"/>
        <end position="411"/>
    </location>
</feature>
<dbReference type="OrthoDB" id="137965at2"/>